<dbReference type="Pfam" id="PF02364">
    <property type="entry name" value="Glucan_synthase"/>
    <property type="match status" value="2"/>
</dbReference>
<feature type="transmembrane region" description="Helical" evidence="15">
    <location>
        <begin position="713"/>
        <end position="731"/>
    </location>
</feature>
<comment type="subcellular location">
    <subcellularLocation>
        <location evidence="1">Cell membrane</location>
        <topology evidence="1">Multi-pass membrane protein</topology>
    </subcellularLocation>
</comment>
<keyword evidence="8" id="KW-0133">Cell shape</keyword>
<evidence type="ECO:0000256" key="7">
    <source>
        <dbReference type="ARBA" id="ARBA00022692"/>
    </source>
</evidence>
<evidence type="ECO:0000256" key="10">
    <source>
        <dbReference type="ARBA" id="ARBA00023136"/>
    </source>
</evidence>
<feature type="transmembrane region" description="Helical" evidence="15">
    <location>
        <begin position="1847"/>
        <end position="1867"/>
    </location>
</feature>
<feature type="transmembrane region" description="Helical" evidence="15">
    <location>
        <begin position="1814"/>
        <end position="1835"/>
    </location>
</feature>
<comment type="similarity">
    <text evidence="2">Belongs to the glycosyltransferase 48 family.</text>
</comment>
<dbReference type="EMBL" id="MT468374">
    <property type="protein sequence ID" value="QKN22534.1"/>
    <property type="molecule type" value="mRNA"/>
</dbReference>
<name>A0A6M9U044_URTDI</name>
<keyword evidence="5" id="KW-0328">Glycosyltransferase</keyword>
<dbReference type="InterPro" id="IPR058851">
    <property type="entry name" value="CALS1_helical"/>
</dbReference>
<dbReference type="Gene3D" id="1.25.40.270">
    <property type="entry name" value="Vacuolar protein sorting-associated protein vta1"/>
    <property type="match status" value="1"/>
</dbReference>
<keyword evidence="7 15" id="KW-0812">Transmembrane</keyword>
<dbReference type="Pfam" id="PF25968">
    <property type="entry name" value="CALS1"/>
    <property type="match status" value="1"/>
</dbReference>
<dbReference type="PANTHER" id="PTHR12741:SF22">
    <property type="entry name" value="CALLOSE SYNTHASE 8-RELATED"/>
    <property type="match status" value="1"/>
</dbReference>
<feature type="transmembrane region" description="Helical" evidence="15">
    <location>
        <begin position="1879"/>
        <end position="1899"/>
    </location>
</feature>
<evidence type="ECO:0000256" key="1">
    <source>
        <dbReference type="ARBA" id="ARBA00004651"/>
    </source>
</evidence>
<keyword evidence="4" id="KW-1003">Cell membrane</keyword>
<dbReference type="GO" id="GO:0005886">
    <property type="term" value="C:plasma membrane"/>
    <property type="evidence" value="ECO:0007669"/>
    <property type="project" value="UniProtKB-SubCell"/>
</dbReference>
<feature type="transmembrane region" description="Helical" evidence="15">
    <location>
        <begin position="647"/>
        <end position="672"/>
    </location>
</feature>
<reference evidence="17" key="1">
    <citation type="journal article" date="2020" name="Int. J. Mol. Sci.">
        <title>Identification of Callose Synthases in Stinging Nettle and Analysis of Their Expression in Different Tissues.</title>
        <authorList>
            <person name="Guerriero G."/>
            <person name="Piasecki E."/>
            <person name="Berni R."/>
            <person name="Xu X."/>
            <person name="Legay S."/>
            <person name="Hausman J.F."/>
        </authorList>
    </citation>
    <scope>NUCLEOTIDE SEQUENCE</scope>
</reference>
<dbReference type="InterPro" id="IPR039431">
    <property type="entry name" value="Vta1/CALS_N"/>
</dbReference>
<evidence type="ECO:0000256" key="3">
    <source>
        <dbReference type="ARBA" id="ARBA00012589"/>
    </source>
</evidence>
<keyword evidence="11" id="KW-0961">Cell wall biogenesis/degradation</keyword>
<dbReference type="InterPro" id="IPR003440">
    <property type="entry name" value="Glyco_trans_48_dom"/>
</dbReference>
<feature type="transmembrane region" description="Helical" evidence="15">
    <location>
        <begin position="1537"/>
        <end position="1559"/>
    </location>
</feature>
<dbReference type="GO" id="GO:0003843">
    <property type="term" value="F:1,3-beta-D-glucan synthase activity"/>
    <property type="evidence" value="ECO:0007669"/>
    <property type="project" value="UniProtKB-EC"/>
</dbReference>
<feature type="transmembrane region" description="Helical" evidence="15">
    <location>
        <begin position="1919"/>
        <end position="1940"/>
    </location>
</feature>
<feature type="transmembrane region" description="Helical" evidence="15">
    <location>
        <begin position="760"/>
        <end position="778"/>
    </location>
</feature>
<feature type="transmembrane region" description="Helical" evidence="15">
    <location>
        <begin position="607"/>
        <end position="626"/>
    </location>
</feature>
<evidence type="ECO:0000259" key="16">
    <source>
        <dbReference type="SMART" id="SM01205"/>
    </source>
</evidence>
<feature type="compositionally biased region" description="Acidic residues" evidence="14">
    <location>
        <begin position="479"/>
        <end position="495"/>
    </location>
</feature>
<evidence type="ECO:0000256" key="11">
    <source>
        <dbReference type="ARBA" id="ARBA00023316"/>
    </source>
</evidence>
<sequence length="1970" mass="227641">MSLFPLSFSTQILAMSREIVVADPIFYDCDGSDLFAGPSSDPISEPFESERLPQTLASDIQKFLRVANLVEIEEPRVAFLCRVHAFEIAHNSDKNSTGRGVRQFKTSLLQRLEQDEEITLRRRKEKSDVRELKRVYHEYKEFIVKHGKTFALENSHREKLINACSIASVLFEVLKRITSAANPHAIATRESASAKPDFFVPYNVLPLDHGGIQQAITQIPEIKVAIAAVRDTRGIPSAEDLEKHGPFIDLLDFLKYCFGFQEGNVANQREHLILLLANILIRRNHKQVSISKLEDVVLDDLMRKFFKNYSNWCKFLRKKSNIRLPYAKNEAQQYKLLYIGLYLLIWGEAANLRFMPECLCYIFHHMAYELRGMLIGDVNPTTWEKVIPAYGGSSESFLKNVVTPIYNVIREEAKKSNNGTTDHSCWRNYDDLNEYFWSPNCFEIGWPMCEDHNFFCVDSTTKPKKVKKATRASSKPSSPEEEMMNEEERDEEQGSPEERSHEQEREKDVTEKEWLGKTNFVEVRSFWQIFRSFDRMWIFFIVSLQAMIIMACYQLESPIQLFDKNIFEDVLSIFITCSILNLIKAILDMSFTWKARKTMAYAGKRKLMLKLVIAAIWTIVLPTCYAHSKSQYTCFTSQYSQSWLRKLCLSPYLVAVGIYLIPNAIEMVLFFVPVVRKYIETSNSKIFTLFSWTQPRLYVGRGMQETQVSVLKYMLFWMLVLLSKFCFSYWFEIKPLIQPTKRIMAIGIKNYDWHELFPKFKSNAGAIVAIWSPIIVVYFMDIQIWYSVFCAIFGGLYGILHHLGEIRTLGMLRSRFHSLPSAFNALLIPPSSRRTQRQVPGFFRKLAQGPQNEKNGVAKFVLVWNQVIKSIRSEDLISNREVDLMTIPMSSDLFSGTVRWPVFLIGNKFSTALSIAKDFKGTDETLFRKIRKDESMYYAVKECYESLKYILEVLIIRDLEKRIISTIINEVDESIAKLSLLEDFKLTELPNLRAKFVELLELLVEGNEDHKHKVVRALQDIFEIITKDTMINGSRILEMLSCSQQMENETAYFCRIVEPQIFEADKGESSIHFPFPDSAPLKEQIKRLLLLLTVKDTALDTPKNIDARRRISFFATSLFMTMPTAPKVCNMLSFSVLTPHFVEDVNYSMKELLSSQREVSIIFYMQKIFPDEWDNFLERMGCSNIDALKEEGREEDLRNWASFRGQTLSRTVRGMMYYREALKLQAFLDMAEDEDILEGYDTVERDNHALSAQLDALSDLKFTYVVSCQRFGSQKAAGDPRAQDIIDMMLKYPAFRLAYVEEKEVIVENRPKKVYSSVLLKGVNGFDQEIYRIKLPGPPEIGEGKPENQNHAIIFTRGEALQTIDMNQDSYLEEAFKMRNLLQEFLRCHGRRTPSILGLREHIFTGSVSSLAWFMSYQETSFVTIGQRLLAKPLRVRFHYGHPDVFDRIFHITRGGISKASKTINLSEDVFAGFNSTLRRGCITYHEYIQVGKGRDVGLNQISKFEAKVANGNSEQTISRDIHRLASQFDFFRMLSCYFTTIGFYFSSLISIIGIYIFLYGQLYLVLSGLEKALLVEAKLQNIESLETALASQSFIQLGLLTGLPMVMEIGLEKGFLVAVKDFVLMQLQLAAVFFTFALGTKTHHYGRTILHGGAKYRPTGRKVVVFHTSFAENFRLYSRSHFVKGFELMLLLVVYDLFRRSYESNVAYVLITYSIWFMSITWLSAPFLFNPSGFSWEKIVDDWKGWNKWIRQQGGIGIQQDKSWESWWNDEQCHLRHTGTVSRLFEIFLSLRFFMYQYGLVYHLDISQQSKNFLVYVLSWVVILLVFLIAKTVNIGRQKLSANYQLLFRLFKAILFVTVLSIIVILSKVCQLSSMDMIVCSLAFIPTGWGLIMIAQVVRPKIEETGFWEFTRVLAKAYDYGMGVALFAPIAVLAWLPIISAFQTRFLFNEAFNRHLQIQGILEGKRKQI</sequence>
<dbReference type="InterPro" id="IPR023175">
    <property type="entry name" value="Vta1/CALS_N_sf"/>
</dbReference>
<dbReference type="GO" id="GO:0071555">
    <property type="term" value="P:cell wall organization"/>
    <property type="evidence" value="ECO:0007669"/>
    <property type="project" value="UniProtKB-KW"/>
</dbReference>
<organism evidence="17">
    <name type="scientific">Urtica dioica subsp. dioica</name>
    <dbReference type="NCBI Taxonomy" id="1435599"/>
    <lineage>
        <taxon>Eukaryota</taxon>
        <taxon>Viridiplantae</taxon>
        <taxon>Streptophyta</taxon>
        <taxon>Embryophyta</taxon>
        <taxon>Tracheophyta</taxon>
        <taxon>Spermatophyta</taxon>
        <taxon>Magnoliopsida</taxon>
        <taxon>eudicotyledons</taxon>
        <taxon>Gunneridae</taxon>
        <taxon>Pentapetalae</taxon>
        <taxon>rosids</taxon>
        <taxon>fabids</taxon>
        <taxon>Rosales</taxon>
        <taxon>Urticaceae</taxon>
        <taxon>Urtica</taxon>
    </lineage>
</organism>
<evidence type="ECO:0000256" key="9">
    <source>
        <dbReference type="ARBA" id="ARBA00022989"/>
    </source>
</evidence>
<feature type="compositionally biased region" description="Basic and acidic residues" evidence="14">
    <location>
        <begin position="496"/>
        <end position="510"/>
    </location>
</feature>
<evidence type="ECO:0000313" key="17">
    <source>
        <dbReference type="EMBL" id="QKN22534.1"/>
    </source>
</evidence>
<keyword evidence="9 15" id="KW-1133">Transmembrane helix</keyword>
<dbReference type="GO" id="GO:0006075">
    <property type="term" value="P:(1-&gt;3)-beta-D-glucan biosynthetic process"/>
    <property type="evidence" value="ECO:0007669"/>
    <property type="project" value="InterPro"/>
</dbReference>
<evidence type="ECO:0000256" key="4">
    <source>
        <dbReference type="ARBA" id="ARBA00022475"/>
    </source>
</evidence>
<dbReference type="Pfam" id="PF04652">
    <property type="entry name" value="Vta1"/>
    <property type="match status" value="1"/>
</dbReference>
<dbReference type="SMART" id="SM01205">
    <property type="entry name" value="FKS1_dom1"/>
    <property type="match status" value="1"/>
</dbReference>
<dbReference type="Pfam" id="PF14288">
    <property type="entry name" value="FKS1_dom1"/>
    <property type="match status" value="1"/>
</dbReference>
<feature type="domain" description="1,3-beta-glucan synthase component FKS1-like" evidence="16">
    <location>
        <begin position="333"/>
        <end position="449"/>
    </location>
</feature>
<feature type="transmembrane region" description="Helical" evidence="15">
    <location>
        <begin position="536"/>
        <end position="555"/>
    </location>
</feature>
<feature type="transmembrane region" description="Helical" evidence="15">
    <location>
        <begin position="784"/>
        <end position="803"/>
    </location>
</feature>
<accession>A0A6M9U044</accession>
<evidence type="ECO:0000256" key="14">
    <source>
        <dbReference type="SAM" id="MobiDB-lite"/>
    </source>
</evidence>
<evidence type="ECO:0000256" key="15">
    <source>
        <dbReference type="SAM" id="Phobius"/>
    </source>
</evidence>
<protein>
    <recommendedName>
        <fullName evidence="12">1,3-beta-glucan synthase</fullName>
        <ecNumber evidence="3">2.4.1.34</ecNumber>
    </recommendedName>
    <alternativeName>
        <fullName evidence="12">1,3-beta-glucan synthase</fullName>
    </alternativeName>
</protein>
<feature type="region of interest" description="Disordered" evidence="14">
    <location>
        <begin position="466"/>
        <end position="510"/>
    </location>
</feature>
<dbReference type="GO" id="GO:0008360">
    <property type="term" value="P:regulation of cell shape"/>
    <property type="evidence" value="ECO:0007669"/>
    <property type="project" value="UniProtKB-KW"/>
</dbReference>
<evidence type="ECO:0000256" key="8">
    <source>
        <dbReference type="ARBA" id="ARBA00022960"/>
    </source>
</evidence>
<keyword evidence="6" id="KW-0808">Transferase</keyword>
<evidence type="ECO:0000256" key="2">
    <source>
        <dbReference type="ARBA" id="ARBA00009040"/>
    </source>
</evidence>
<evidence type="ECO:0000256" key="5">
    <source>
        <dbReference type="ARBA" id="ARBA00022676"/>
    </source>
</evidence>
<dbReference type="PANTHER" id="PTHR12741">
    <property type="entry name" value="LYST-INTERACTING PROTEIN LIP5 DOPAMINE RESPONSIVE PROTEIN DRG-1"/>
    <property type="match status" value="1"/>
</dbReference>
<feature type="transmembrane region" description="Helical" evidence="15">
    <location>
        <begin position="1706"/>
        <end position="1730"/>
    </location>
</feature>
<dbReference type="GO" id="GO:0000148">
    <property type="term" value="C:1,3-beta-D-glucan synthase complex"/>
    <property type="evidence" value="ECO:0007669"/>
    <property type="project" value="InterPro"/>
</dbReference>
<evidence type="ECO:0000256" key="13">
    <source>
        <dbReference type="ARBA" id="ARBA00047777"/>
    </source>
</evidence>
<dbReference type="EC" id="2.4.1.34" evidence="3"/>
<proteinExistence type="evidence at transcript level"/>
<evidence type="ECO:0000256" key="12">
    <source>
        <dbReference type="ARBA" id="ARBA00032165"/>
    </source>
</evidence>
<feature type="transmembrane region" description="Helical" evidence="15">
    <location>
        <begin position="1785"/>
        <end position="1802"/>
    </location>
</feature>
<dbReference type="InterPro" id="IPR026899">
    <property type="entry name" value="FKS1-like_dom1"/>
</dbReference>
<evidence type="ECO:0000256" key="6">
    <source>
        <dbReference type="ARBA" id="ARBA00022679"/>
    </source>
</evidence>
<comment type="catalytic activity">
    <reaction evidence="13">
        <text>[(1-&gt;3)-beta-D-glucosyl](n) + UDP-alpha-D-glucose = [(1-&gt;3)-beta-D-glucosyl](n+1) + UDP + H(+)</text>
        <dbReference type="Rhea" id="RHEA:21476"/>
        <dbReference type="Rhea" id="RHEA-COMP:11146"/>
        <dbReference type="Rhea" id="RHEA-COMP:14303"/>
        <dbReference type="ChEBI" id="CHEBI:15378"/>
        <dbReference type="ChEBI" id="CHEBI:37671"/>
        <dbReference type="ChEBI" id="CHEBI:58223"/>
        <dbReference type="ChEBI" id="CHEBI:58885"/>
        <dbReference type="EC" id="2.4.1.34"/>
    </reaction>
</comment>
<keyword evidence="10 15" id="KW-0472">Membrane</keyword>